<dbReference type="EMBL" id="JAKIKS010000169">
    <property type="protein sequence ID" value="MCL1127514.1"/>
    <property type="molecule type" value="Genomic_DNA"/>
</dbReference>
<evidence type="ECO:0000313" key="2">
    <source>
        <dbReference type="Proteomes" id="UP001203423"/>
    </source>
</evidence>
<protein>
    <submittedName>
        <fullName evidence="1">Uncharacterized protein</fullName>
    </submittedName>
</protein>
<evidence type="ECO:0000313" key="1">
    <source>
        <dbReference type="EMBL" id="MCL1127514.1"/>
    </source>
</evidence>
<name>A0ABT0LIJ8_9GAMM</name>
<accession>A0ABT0LIJ8</accession>
<organism evidence="1 2">
    <name type="scientific">Shewanella surugensis</name>
    <dbReference type="NCBI Taxonomy" id="212020"/>
    <lineage>
        <taxon>Bacteria</taxon>
        <taxon>Pseudomonadati</taxon>
        <taxon>Pseudomonadota</taxon>
        <taxon>Gammaproteobacteria</taxon>
        <taxon>Alteromonadales</taxon>
        <taxon>Shewanellaceae</taxon>
        <taxon>Shewanella</taxon>
    </lineage>
</organism>
<proteinExistence type="predicted"/>
<comment type="caution">
    <text evidence="1">The sequence shown here is derived from an EMBL/GenBank/DDBJ whole genome shotgun (WGS) entry which is preliminary data.</text>
</comment>
<gene>
    <name evidence="1" type="ORF">L2764_24330</name>
</gene>
<dbReference type="Proteomes" id="UP001203423">
    <property type="component" value="Unassembled WGS sequence"/>
</dbReference>
<keyword evidence="2" id="KW-1185">Reference proteome</keyword>
<dbReference type="RefSeq" id="WP_248942955.1">
    <property type="nucleotide sequence ID" value="NZ_JAKIKS010000169.1"/>
</dbReference>
<reference evidence="1 2" key="1">
    <citation type="submission" date="2022-01" db="EMBL/GenBank/DDBJ databases">
        <title>Whole genome-based taxonomy of the Shewanellaceae.</title>
        <authorList>
            <person name="Martin-Rodriguez A.J."/>
        </authorList>
    </citation>
    <scope>NUCLEOTIDE SEQUENCE [LARGE SCALE GENOMIC DNA]</scope>
    <source>
        <strain evidence="1 2">DSM 17177</strain>
    </source>
</reference>
<sequence length="81" mass="9056">MTESTPQSVSISYALLQQANQIIKTFNTDKKQLSEIVIENTLETLHATAEALDLPVAAYLMSRMVEFRDLFELTPINAKVA</sequence>